<accession>A0A1Z3HQU1</accession>
<dbReference type="Gene3D" id="3.10.450.50">
    <property type="match status" value="1"/>
</dbReference>
<proteinExistence type="predicted"/>
<protein>
    <recommendedName>
        <fullName evidence="1">SnoaL-like domain-containing protein</fullName>
    </recommendedName>
</protein>
<dbReference type="AlphaFoldDB" id="A0A1Z3HQU1"/>
<keyword evidence="3" id="KW-1185">Reference proteome</keyword>
<evidence type="ECO:0000259" key="1">
    <source>
        <dbReference type="Pfam" id="PF12680"/>
    </source>
</evidence>
<dbReference type="EMBL" id="CP021983">
    <property type="protein sequence ID" value="ASC72622.1"/>
    <property type="molecule type" value="Genomic_DNA"/>
</dbReference>
<evidence type="ECO:0000313" key="3">
    <source>
        <dbReference type="Proteomes" id="UP000191901"/>
    </source>
</evidence>
<evidence type="ECO:0000313" key="2">
    <source>
        <dbReference type="EMBL" id="ASC72622.1"/>
    </source>
</evidence>
<dbReference type="RefSeq" id="WP_202978909.1">
    <property type="nucleotide sequence ID" value="NZ_CP021983.2"/>
</dbReference>
<dbReference type="STRING" id="1641165.XM38_16265"/>
<dbReference type="InterPro" id="IPR037401">
    <property type="entry name" value="SnoaL-like"/>
</dbReference>
<name>A0A1Z3HQU1_9CYAN</name>
<dbReference type="Pfam" id="PF12680">
    <property type="entry name" value="SnoaL_2"/>
    <property type="match status" value="1"/>
</dbReference>
<gene>
    <name evidence="2" type="ORF">XM38_035800</name>
</gene>
<dbReference type="SUPFAM" id="SSF54427">
    <property type="entry name" value="NTF2-like"/>
    <property type="match status" value="1"/>
</dbReference>
<dbReference type="Proteomes" id="UP000191901">
    <property type="component" value="Chromosome"/>
</dbReference>
<organism evidence="2 3">
    <name type="scientific">Halomicronema hongdechloris C2206</name>
    <dbReference type="NCBI Taxonomy" id="1641165"/>
    <lineage>
        <taxon>Bacteria</taxon>
        <taxon>Bacillati</taxon>
        <taxon>Cyanobacteriota</taxon>
        <taxon>Cyanophyceae</taxon>
        <taxon>Nodosilineales</taxon>
        <taxon>Nodosilineaceae</taxon>
        <taxon>Halomicronema</taxon>
    </lineage>
</organism>
<reference evidence="2 3" key="1">
    <citation type="journal article" date="2016" name="Biochim. Biophys. Acta">
        <title>Characterization of red-shifted phycobilisomes isolated from the chlorophyll f-containing cyanobacterium Halomicronema hongdechloris.</title>
        <authorList>
            <person name="Li Y."/>
            <person name="Lin Y."/>
            <person name="Garvey C.J."/>
            <person name="Birch D."/>
            <person name="Corkery R.W."/>
            <person name="Loughlin P.C."/>
            <person name="Scheer H."/>
            <person name="Willows R.D."/>
            <person name="Chen M."/>
        </authorList>
    </citation>
    <scope>NUCLEOTIDE SEQUENCE [LARGE SCALE GENOMIC DNA]</scope>
    <source>
        <strain evidence="2 3">C2206</strain>
    </source>
</reference>
<dbReference type="KEGG" id="hhg:XM38_035800"/>
<dbReference type="InterPro" id="IPR032710">
    <property type="entry name" value="NTF2-like_dom_sf"/>
</dbReference>
<feature type="domain" description="SnoaL-like" evidence="1">
    <location>
        <begin position="24"/>
        <end position="123"/>
    </location>
</feature>
<sequence length="183" mass="20904">MNSSPQHPIPADMSREHPNVTLIQTFYTCFNQRDHKGMMRCYHPEIHFSDALFDLNGDAVAAMWYMFCRNAMDLQVILTDAAANEHAGIAHWEATYHFSETGRQVHNIVAAQFDFKAGKIIRHHDDWDFWQWSDMALGATGRFLGWTPVVKNATRKKAGKKLADFIESLSAQETAEYRILGGE</sequence>